<comment type="subcellular location">
    <subcellularLocation>
        <location evidence="1">Nucleus</location>
    </subcellularLocation>
</comment>
<proteinExistence type="inferred from homology"/>
<sequence length="566" mass="65461">MEIEDFPRELEEDKQPSFGIDDNNAELAKLRAAVHENPDNPEPWEQLVRAAESQEGGLNRNASPQAINSFRLIYDRFLAKFPLFFGYWKRYAELEFAIAGTEAAEMVYERGVASITNSVDLWMNYCAFKVETCHDAQTIRDLFERGAKNVGLDFLAHPFWDKYIEFEERFEGHAQIFAILSRIIHIPMHQYARYFERFRNLAASRPLDELVPADTLEQYRTEVIAAGGEKSDVEMERELRVGKIDQHFLGVFSKTQAETTKRWTYEQEIKRPYFHTEDLDPAQLANWGKYLDFEEAEGDYARIIFLYERCLVTAAYYEEFWLRYARYMSKYPEKYQEVRNIYQRASCLFAPIAKPQVRIHYALFEESQKDMVQNPNEEANRVAIAQDIHESILYVLPGHIDTIISLANLARRHGGVDAAISKYMDFIDGEATGCDNATRGALVGEVARLLSKVKGNHDEARFLYKRSVGKYFGVRKFWESWLLFEIDLPAASGHDSAIKAVWDDVRQNSGLDEDTVKELGTLYMRFLVERGGPEAAKEYLRLDRELFGPASVKKEDDVKSITMADE</sequence>
<dbReference type="SMART" id="SM00386">
    <property type="entry name" value="HAT"/>
    <property type="match status" value="7"/>
</dbReference>
<dbReference type="GO" id="GO:0000243">
    <property type="term" value="C:commitment complex"/>
    <property type="evidence" value="ECO:0007669"/>
    <property type="project" value="TreeGrafter"/>
</dbReference>
<comment type="similarity">
    <text evidence="6">Belongs to the PRP39 family.</text>
</comment>
<feature type="region of interest" description="Disordered" evidence="7">
    <location>
        <begin position="1"/>
        <end position="21"/>
    </location>
</feature>
<dbReference type="OrthoDB" id="10265668at2759"/>
<evidence type="ECO:0000256" key="7">
    <source>
        <dbReference type="SAM" id="MobiDB-lite"/>
    </source>
</evidence>
<evidence type="ECO:0000256" key="3">
    <source>
        <dbReference type="ARBA" id="ARBA00022737"/>
    </source>
</evidence>
<feature type="compositionally biased region" description="Basic and acidic residues" evidence="7">
    <location>
        <begin position="1"/>
        <end position="15"/>
    </location>
</feature>
<evidence type="ECO:0000256" key="2">
    <source>
        <dbReference type="ARBA" id="ARBA00022664"/>
    </source>
</evidence>
<dbReference type="SUPFAM" id="SSF48452">
    <property type="entry name" value="TPR-like"/>
    <property type="match status" value="1"/>
</dbReference>
<keyword evidence="3" id="KW-0677">Repeat</keyword>
<keyword evidence="2" id="KW-0507">mRNA processing</keyword>
<evidence type="ECO:0000313" key="8">
    <source>
        <dbReference type="EMBL" id="KAF2099193.1"/>
    </source>
</evidence>
<dbReference type="GO" id="GO:0005685">
    <property type="term" value="C:U1 snRNP"/>
    <property type="evidence" value="ECO:0007669"/>
    <property type="project" value="TreeGrafter"/>
</dbReference>
<dbReference type="InterPro" id="IPR003107">
    <property type="entry name" value="HAT"/>
</dbReference>
<evidence type="ECO:0000313" key="9">
    <source>
        <dbReference type="Proteomes" id="UP000799772"/>
    </source>
</evidence>
<evidence type="ECO:0008006" key="10">
    <source>
        <dbReference type="Google" id="ProtNLM"/>
    </source>
</evidence>
<protein>
    <recommendedName>
        <fullName evidence="10">Pre-mRNA-processing factor 39</fullName>
    </recommendedName>
</protein>
<dbReference type="GO" id="GO:0071004">
    <property type="term" value="C:U2-type prespliceosome"/>
    <property type="evidence" value="ECO:0007669"/>
    <property type="project" value="TreeGrafter"/>
</dbReference>
<dbReference type="PANTHER" id="PTHR17204">
    <property type="entry name" value="PRE-MRNA PROCESSING PROTEIN PRP39-RELATED"/>
    <property type="match status" value="1"/>
</dbReference>
<dbReference type="Gene3D" id="1.25.40.10">
    <property type="entry name" value="Tetratricopeptide repeat domain"/>
    <property type="match status" value="2"/>
</dbReference>
<evidence type="ECO:0000256" key="1">
    <source>
        <dbReference type="ARBA" id="ARBA00004123"/>
    </source>
</evidence>
<keyword evidence="9" id="KW-1185">Reference proteome</keyword>
<dbReference type="AlphaFoldDB" id="A0A9P4M6F1"/>
<dbReference type="GO" id="GO:0000395">
    <property type="term" value="P:mRNA 5'-splice site recognition"/>
    <property type="evidence" value="ECO:0007669"/>
    <property type="project" value="TreeGrafter"/>
</dbReference>
<evidence type="ECO:0000256" key="4">
    <source>
        <dbReference type="ARBA" id="ARBA00023187"/>
    </source>
</evidence>
<dbReference type="Pfam" id="PF23241">
    <property type="entry name" value="HAT_PRP39_C"/>
    <property type="match status" value="1"/>
</dbReference>
<gene>
    <name evidence="8" type="ORF">NA57DRAFT_76422</name>
</gene>
<reference evidence="8" key="1">
    <citation type="journal article" date="2020" name="Stud. Mycol.">
        <title>101 Dothideomycetes genomes: a test case for predicting lifestyles and emergence of pathogens.</title>
        <authorList>
            <person name="Haridas S."/>
            <person name="Albert R."/>
            <person name="Binder M."/>
            <person name="Bloem J."/>
            <person name="Labutti K."/>
            <person name="Salamov A."/>
            <person name="Andreopoulos B."/>
            <person name="Baker S."/>
            <person name="Barry K."/>
            <person name="Bills G."/>
            <person name="Bluhm B."/>
            <person name="Cannon C."/>
            <person name="Castanera R."/>
            <person name="Culley D."/>
            <person name="Daum C."/>
            <person name="Ezra D."/>
            <person name="Gonzalez J."/>
            <person name="Henrissat B."/>
            <person name="Kuo A."/>
            <person name="Liang C."/>
            <person name="Lipzen A."/>
            <person name="Lutzoni F."/>
            <person name="Magnuson J."/>
            <person name="Mondo S."/>
            <person name="Nolan M."/>
            <person name="Ohm R."/>
            <person name="Pangilinan J."/>
            <person name="Park H.-J."/>
            <person name="Ramirez L."/>
            <person name="Alfaro M."/>
            <person name="Sun H."/>
            <person name="Tritt A."/>
            <person name="Yoshinaga Y."/>
            <person name="Zwiers L.-H."/>
            <person name="Turgeon B."/>
            <person name="Goodwin S."/>
            <person name="Spatafora J."/>
            <person name="Crous P."/>
            <person name="Grigoriev I."/>
        </authorList>
    </citation>
    <scope>NUCLEOTIDE SEQUENCE</scope>
    <source>
        <strain evidence="8">CBS 133067</strain>
    </source>
</reference>
<comment type="caution">
    <text evidence="8">The sequence shown here is derived from an EMBL/GenBank/DDBJ whole genome shotgun (WGS) entry which is preliminary data.</text>
</comment>
<keyword evidence="4" id="KW-0508">mRNA splicing</keyword>
<dbReference type="PANTHER" id="PTHR17204:SF5">
    <property type="entry name" value="PRE-MRNA-PROCESSING FACTOR 39"/>
    <property type="match status" value="1"/>
</dbReference>
<dbReference type="GO" id="GO:0030627">
    <property type="term" value="F:pre-mRNA 5'-splice site binding"/>
    <property type="evidence" value="ECO:0007669"/>
    <property type="project" value="TreeGrafter"/>
</dbReference>
<dbReference type="Pfam" id="PF23240">
    <property type="entry name" value="HAT_PRP39_N"/>
    <property type="match status" value="1"/>
</dbReference>
<organism evidence="8 9">
    <name type="scientific">Rhizodiscina lignyota</name>
    <dbReference type="NCBI Taxonomy" id="1504668"/>
    <lineage>
        <taxon>Eukaryota</taxon>
        <taxon>Fungi</taxon>
        <taxon>Dikarya</taxon>
        <taxon>Ascomycota</taxon>
        <taxon>Pezizomycotina</taxon>
        <taxon>Dothideomycetes</taxon>
        <taxon>Pleosporomycetidae</taxon>
        <taxon>Aulographales</taxon>
        <taxon>Rhizodiscinaceae</taxon>
        <taxon>Rhizodiscina</taxon>
    </lineage>
</organism>
<dbReference type="InterPro" id="IPR011990">
    <property type="entry name" value="TPR-like_helical_dom_sf"/>
</dbReference>
<keyword evidence="5" id="KW-0539">Nucleus</keyword>
<evidence type="ECO:0000256" key="5">
    <source>
        <dbReference type="ARBA" id="ARBA00023242"/>
    </source>
</evidence>
<dbReference type="FunFam" id="1.25.40.10:FF:000451">
    <property type="entry name" value="mRNA splicing protein (Prp39), putative"/>
    <property type="match status" value="1"/>
</dbReference>
<dbReference type="EMBL" id="ML978126">
    <property type="protein sequence ID" value="KAF2099193.1"/>
    <property type="molecule type" value="Genomic_DNA"/>
</dbReference>
<dbReference type="Proteomes" id="UP000799772">
    <property type="component" value="Unassembled WGS sequence"/>
</dbReference>
<accession>A0A9P4M6F1</accession>
<evidence type="ECO:0000256" key="6">
    <source>
        <dbReference type="ARBA" id="ARBA00038019"/>
    </source>
</evidence>
<dbReference type="InterPro" id="IPR059164">
    <property type="entry name" value="HAT_PRP39_C"/>
</dbReference>
<name>A0A9P4M6F1_9PEZI</name>
<dbReference type="FunFam" id="1.25.40.10:FF:000064">
    <property type="entry name" value="Putative pre-mrna-processing factor 39"/>
    <property type="match status" value="1"/>
</dbReference>